<feature type="domain" description="Acyl-CoA dehydrogenase/oxidase N-terminal" evidence="25">
    <location>
        <begin position="38"/>
        <end position="148"/>
    </location>
</feature>
<comment type="catalytic activity">
    <reaction evidence="18">
        <text>butanoyl-CoA + oxidized [electron-transfer flavoprotein] + H(+) = (2E)-butenoyl-CoA + reduced [electron-transfer flavoprotein]</text>
        <dbReference type="Rhea" id="RHEA:24004"/>
        <dbReference type="Rhea" id="RHEA-COMP:10685"/>
        <dbReference type="Rhea" id="RHEA-COMP:10686"/>
        <dbReference type="ChEBI" id="CHEBI:15378"/>
        <dbReference type="ChEBI" id="CHEBI:57332"/>
        <dbReference type="ChEBI" id="CHEBI:57371"/>
        <dbReference type="ChEBI" id="CHEBI:57692"/>
        <dbReference type="ChEBI" id="CHEBI:58307"/>
    </reaction>
    <physiologicalReaction direction="left-to-right" evidence="18">
        <dbReference type="Rhea" id="RHEA:24005"/>
    </physiologicalReaction>
</comment>
<gene>
    <name evidence="26" type="ORF">NQ317_014361</name>
</gene>
<evidence type="ECO:0000259" key="23">
    <source>
        <dbReference type="Pfam" id="PF00441"/>
    </source>
</evidence>
<keyword evidence="6 22" id="KW-0274">FAD</keyword>
<dbReference type="Proteomes" id="UP001162164">
    <property type="component" value="Unassembled WGS sequence"/>
</dbReference>
<sequence>MIKRQVMKSLIKYANRTLCLTANNLQVSTGHLPLTHLSEDELAMKETVAKLAQQQIGPYVREMEKEGKLRDSVLKMLFENGLMGIEIATEYGGAGCNFMTTILTIEEISKVDPAVAVLVDIQNTLVNAVIKKLGTKEQKDRYLPLLATNMCSSFALTETSSGSDAFALKTTAKKDGCDYILNGSKMWISNSDVAGLFLVMANANPNEGYRGITCFLVDRSLPGVSVAKPEKKLGICASGTCTITFENVRVPGTAILGQLGQGYKIAAGFLNEGRIGIAAQMIGLAQGCFNATLPYTLERTQFGQPIFKFQSMQHQIAQIATQIECARLLTYNAARLVEQGAPFVKQASMAKYYAAEAAQQTCIKCIDWMGGVGFTRDFIQEKFYRDVKIGSIYEGTSNIQLSTIAKHIENDYKL</sequence>
<dbReference type="Pfam" id="PF00441">
    <property type="entry name" value="Acyl-CoA_dh_1"/>
    <property type="match status" value="1"/>
</dbReference>
<comment type="catalytic activity">
    <reaction evidence="21">
        <text>2-methylpropanoyl-CoA + oxidized [electron-transfer flavoprotein] + H(+) = 2-methylpropenoyl-CoA + reduced [electron-transfer flavoprotein]</text>
        <dbReference type="Rhea" id="RHEA:44180"/>
        <dbReference type="Rhea" id="RHEA-COMP:10685"/>
        <dbReference type="Rhea" id="RHEA-COMP:10686"/>
        <dbReference type="ChEBI" id="CHEBI:15378"/>
        <dbReference type="ChEBI" id="CHEBI:57338"/>
        <dbReference type="ChEBI" id="CHEBI:57692"/>
        <dbReference type="ChEBI" id="CHEBI:58307"/>
        <dbReference type="ChEBI" id="CHEBI:62500"/>
    </reaction>
    <physiologicalReaction direction="left-to-right" evidence="21">
        <dbReference type="Rhea" id="RHEA:44181"/>
    </physiologicalReaction>
</comment>
<dbReference type="PANTHER" id="PTHR43884:SF1">
    <property type="entry name" value="SHORT_BRANCHED CHAIN SPECIFIC ACYL-COA DEHYDROGENASE, MITOCHONDRIAL"/>
    <property type="match status" value="1"/>
</dbReference>
<protein>
    <recommendedName>
        <fullName evidence="12">Short/branched chain specific acyl-CoA dehydrogenase, mitochondrial</fullName>
        <ecNumber evidence="11">1.3.8.5</ecNumber>
    </recommendedName>
    <alternativeName>
        <fullName evidence="14">2-methyl branched chain acyl-CoA dehydrogenase</fullName>
    </alternativeName>
    <alternativeName>
        <fullName evidence="13">2-methylbutyryl-coenzyme A dehydrogenase</fullName>
    </alternativeName>
</protein>
<dbReference type="Gene3D" id="1.10.540.10">
    <property type="entry name" value="Acyl-CoA dehydrogenase/oxidase, N-terminal domain"/>
    <property type="match status" value="1"/>
</dbReference>
<evidence type="ECO:0000313" key="26">
    <source>
        <dbReference type="EMBL" id="KAJ8985711.1"/>
    </source>
</evidence>
<evidence type="ECO:0000256" key="11">
    <source>
        <dbReference type="ARBA" id="ARBA00039036"/>
    </source>
</evidence>
<accession>A0ABQ9K520</accession>
<evidence type="ECO:0000256" key="2">
    <source>
        <dbReference type="ARBA" id="ARBA00005198"/>
    </source>
</evidence>
<keyword evidence="8 22" id="KW-0560">Oxidoreductase</keyword>
<dbReference type="PANTHER" id="PTHR43884">
    <property type="entry name" value="ACYL-COA DEHYDROGENASE"/>
    <property type="match status" value="1"/>
</dbReference>
<dbReference type="InterPro" id="IPR037069">
    <property type="entry name" value="AcylCoA_DH/ox_N_sf"/>
</dbReference>
<evidence type="ECO:0000256" key="4">
    <source>
        <dbReference type="ARBA" id="ARBA00011881"/>
    </source>
</evidence>
<comment type="catalytic activity">
    <reaction evidence="15">
        <text>2-methylbutanoyl-CoA + oxidized [electron-transfer flavoprotein] + H(+) = (2E)-2-methylbut-2-enoyl-CoA + reduced [electron-transfer flavoprotein]</text>
        <dbReference type="Rhea" id="RHEA:43780"/>
        <dbReference type="Rhea" id="RHEA-COMP:10685"/>
        <dbReference type="Rhea" id="RHEA-COMP:10686"/>
        <dbReference type="ChEBI" id="CHEBI:15378"/>
        <dbReference type="ChEBI" id="CHEBI:57336"/>
        <dbReference type="ChEBI" id="CHEBI:57337"/>
        <dbReference type="ChEBI" id="CHEBI:57692"/>
        <dbReference type="ChEBI" id="CHEBI:58307"/>
        <dbReference type="EC" id="1.3.8.5"/>
    </reaction>
    <physiologicalReaction direction="left-to-right" evidence="15">
        <dbReference type="Rhea" id="RHEA:43781"/>
    </physiologicalReaction>
</comment>
<dbReference type="InterPro" id="IPR013786">
    <property type="entry name" value="AcylCoA_DH/ox_N"/>
</dbReference>
<dbReference type="InterPro" id="IPR046373">
    <property type="entry name" value="Acyl-CoA_Oxase/DH_mid-dom_sf"/>
</dbReference>
<evidence type="ECO:0000256" key="19">
    <source>
        <dbReference type="ARBA" id="ARBA00049192"/>
    </source>
</evidence>
<evidence type="ECO:0000256" key="1">
    <source>
        <dbReference type="ARBA" id="ARBA00001974"/>
    </source>
</evidence>
<dbReference type="InterPro" id="IPR006089">
    <property type="entry name" value="Acyl-CoA_DH_CS"/>
</dbReference>
<evidence type="ECO:0000256" key="6">
    <source>
        <dbReference type="ARBA" id="ARBA00022827"/>
    </source>
</evidence>
<comment type="catalytic activity">
    <reaction evidence="17">
        <text>(2R)-2-methylbutanoyl-CoA + oxidized [electron-transfer flavoprotein] + H(+) = ethylacryloyl-CoA + reduced [electron-transfer flavoprotein]</text>
        <dbReference type="Rhea" id="RHEA:65296"/>
        <dbReference type="Rhea" id="RHEA-COMP:10685"/>
        <dbReference type="Rhea" id="RHEA-COMP:10686"/>
        <dbReference type="ChEBI" id="CHEBI:15378"/>
        <dbReference type="ChEBI" id="CHEBI:57692"/>
        <dbReference type="ChEBI" id="CHEBI:58307"/>
        <dbReference type="ChEBI" id="CHEBI:156439"/>
        <dbReference type="ChEBI" id="CHEBI:156440"/>
    </reaction>
    <physiologicalReaction direction="left-to-right" evidence="17">
        <dbReference type="Rhea" id="RHEA:65297"/>
    </physiologicalReaction>
</comment>
<comment type="catalytic activity">
    <reaction evidence="16">
        <text>valproyl-CoA + oxidized [electron-transfer flavoprotein] + H(+) = (2E)-2-propylpent-2-enoyl-CoA + reduced [electron-transfer flavoprotein]</text>
        <dbReference type="Rhea" id="RHEA:65344"/>
        <dbReference type="Rhea" id="RHEA-COMP:10685"/>
        <dbReference type="Rhea" id="RHEA-COMP:10686"/>
        <dbReference type="ChEBI" id="CHEBI:15378"/>
        <dbReference type="ChEBI" id="CHEBI:57692"/>
        <dbReference type="ChEBI" id="CHEBI:58307"/>
        <dbReference type="ChEBI" id="CHEBI:156457"/>
        <dbReference type="ChEBI" id="CHEBI:156458"/>
    </reaction>
    <physiologicalReaction direction="left-to-right" evidence="16">
        <dbReference type="Rhea" id="RHEA:65345"/>
    </physiologicalReaction>
</comment>
<dbReference type="Gene3D" id="1.20.140.10">
    <property type="entry name" value="Butyryl-CoA Dehydrogenase, subunit A, domain 3"/>
    <property type="match status" value="1"/>
</dbReference>
<evidence type="ECO:0000256" key="14">
    <source>
        <dbReference type="ARBA" id="ARBA00042821"/>
    </source>
</evidence>
<proteinExistence type="inferred from homology"/>
<keyword evidence="9" id="KW-0443">Lipid metabolism</keyword>
<comment type="caution">
    <text evidence="26">The sequence shown here is derived from an EMBL/GenBank/DDBJ whole genome shotgun (WGS) entry which is preliminary data.</text>
</comment>
<dbReference type="InterPro" id="IPR009100">
    <property type="entry name" value="AcylCoA_DH/oxidase_NM_dom_sf"/>
</dbReference>
<dbReference type="InterPro" id="IPR036250">
    <property type="entry name" value="AcylCo_DH-like_C"/>
</dbReference>
<comment type="catalytic activity">
    <reaction evidence="20">
        <text>(2S)-2-methylbutanoyl-CoA + oxidized [electron-transfer flavoprotein] + H(+) = (2E)-2-methylbut-2-enoyl-CoA + reduced [electron-transfer flavoprotein]</text>
        <dbReference type="Rhea" id="RHEA:48256"/>
        <dbReference type="Rhea" id="RHEA-COMP:10685"/>
        <dbReference type="Rhea" id="RHEA-COMP:10686"/>
        <dbReference type="ChEBI" id="CHEBI:15378"/>
        <dbReference type="ChEBI" id="CHEBI:57337"/>
        <dbReference type="ChEBI" id="CHEBI:57692"/>
        <dbReference type="ChEBI" id="CHEBI:58307"/>
        <dbReference type="ChEBI" id="CHEBI:88166"/>
    </reaction>
    <physiologicalReaction direction="left-to-right" evidence="20">
        <dbReference type="Rhea" id="RHEA:48257"/>
    </physiologicalReaction>
</comment>
<dbReference type="EC" id="1.3.8.5" evidence="11"/>
<evidence type="ECO:0000256" key="8">
    <source>
        <dbReference type="ARBA" id="ARBA00023002"/>
    </source>
</evidence>
<feature type="domain" description="Acyl-CoA oxidase/dehydrogenase middle" evidence="24">
    <location>
        <begin position="153"/>
        <end position="248"/>
    </location>
</feature>
<evidence type="ECO:0000256" key="20">
    <source>
        <dbReference type="ARBA" id="ARBA00049552"/>
    </source>
</evidence>
<evidence type="ECO:0000256" key="17">
    <source>
        <dbReference type="ARBA" id="ARBA00048592"/>
    </source>
</evidence>
<dbReference type="Pfam" id="PF02770">
    <property type="entry name" value="Acyl-CoA_dh_M"/>
    <property type="match status" value="1"/>
</dbReference>
<keyword evidence="5 22" id="KW-0285">Flavoprotein</keyword>
<dbReference type="CDD" id="cd01158">
    <property type="entry name" value="SCAD_SBCAD"/>
    <property type="match status" value="1"/>
</dbReference>
<organism evidence="26 27">
    <name type="scientific">Molorchus minor</name>
    <dbReference type="NCBI Taxonomy" id="1323400"/>
    <lineage>
        <taxon>Eukaryota</taxon>
        <taxon>Metazoa</taxon>
        <taxon>Ecdysozoa</taxon>
        <taxon>Arthropoda</taxon>
        <taxon>Hexapoda</taxon>
        <taxon>Insecta</taxon>
        <taxon>Pterygota</taxon>
        <taxon>Neoptera</taxon>
        <taxon>Endopterygota</taxon>
        <taxon>Coleoptera</taxon>
        <taxon>Polyphaga</taxon>
        <taxon>Cucujiformia</taxon>
        <taxon>Chrysomeloidea</taxon>
        <taxon>Cerambycidae</taxon>
        <taxon>Lamiinae</taxon>
        <taxon>Monochamini</taxon>
        <taxon>Molorchus</taxon>
    </lineage>
</organism>
<reference evidence="26" key="1">
    <citation type="journal article" date="2023" name="Insect Mol. Biol.">
        <title>Genome sequencing provides insights into the evolution of gene families encoding plant cell wall-degrading enzymes in longhorned beetles.</title>
        <authorList>
            <person name="Shin N.R."/>
            <person name="Okamura Y."/>
            <person name="Kirsch R."/>
            <person name="Pauchet Y."/>
        </authorList>
    </citation>
    <scope>NUCLEOTIDE SEQUENCE</scope>
    <source>
        <strain evidence="26">MMC_N1</strain>
    </source>
</reference>
<dbReference type="SUPFAM" id="SSF56645">
    <property type="entry name" value="Acyl-CoA dehydrogenase NM domain-like"/>
    <property type="match status" value="1"/>
</dbReference>
<evidence type="ECO:0000256" key="9">
    <source>
        <dbReference type="ARBA" id="ARBA00023098"/>
    </source>
</evidence>
<evidence type="ECO:0000256" key="16">
    <source>
        <dbReference type="ARBA" id="ARBA00048307"/>
    </source>
</evidence>
<dbReference type="PIRSF" id="PIRSF016578">
    <property type="entry name" value="HsaA"/>
    <property type="match status" value="1"/>
</dbReference>
<comment type="catalytic activity">
    <reaction evidence="19">
        <text>hexanoyl-CoA + oxidized [electron-transfer flavoprotein] + H(+) = (2E)-hexenoyl-CoA + reduced [electron-transfer flavoprotein]</text>
        <dbReference type="Rhea" id="RHEA:43464"/>
        <dbReference type="Rhea" id="RHEA-COMP:10685"/>
        <dbReference type="Rhea" id="RHEA-COMP:10686"/>
        <dbReference type="ChEBI" id="CHEBI:15378"/>
        <dbReference type="ChEBI" id="CHEBI:57692"/>
        <dbReference type="ChEBI" id="CHEBI:58307"/>
        <dbReference type="ChEBI" id="CHEBI:62077"/>
        <dbReference type="ChEBI" id="CHEBI:62620"/>
    </reaction>
    <physiologicalReaction direction="left-to-right" evidence="19">
        <dbReference type="Rhea" id="RHEA:43465"/>
    </physiologicalReaction>
</comment>
<dbReference type="PROSITE" id="PS00073">
    <property type="entry name" value="ACYL_COA_DH_2"/>
    <property type="match status" value="1"/>
</dbReference>
<evidence type="ECO:0000256" key="12">
    <source>
        <dbReference type="ARBA" id="ARBA00039850"/>
    </source>
</evidence>
<evidence type="ECO:0000259" key="24">
    <source>
        <dbReference type="Pfam" id="PF02770"/>
    </source>
</evidence>
<keyword evidence="7" id="KW-0276">Fatty acid metabolism</keyword>
<evidence type="ECO:0000256" key="13">
    <source>
        <dbReference type="ARBA" id="ARBA00041537"/>
    </source>
</evidence>
<feature type="domain" description="Acyl-CoA dehydrogenase/oxidase C-terminal" evidence="23">
    <location>
        <begin position="260"/>
        <end position="408"/>
    </location>
</feature>
<dbReference type="EMBL" id="JAPWTJ010000009">
    <property type="protein sequence ID" value="KAJ8985711.1"/>
    <property type="molecule type" value="Genomic_DNA"/>
</dbReference>
<dbReference type="InterPro" id="IPR006091">
    <property type="entry name" value="Acyl-CoA_Oxase/DH_mid-dom"/>
</dbReference>
<comment type="cofactor">
    <cofactor evidence="1 22">
        <name>FAD</name>
        <dbReference type="ChEBI" id="CHEBI:57692"/>
    </cofactor>
</comment>
<evidence type="ECO:0000256" key="21">
    <source>
        <dbReference type="ARBA" id="ARBA00051903"/>
    </source>
</evidence>
<evidence type="ECO:0000256" key="22">
    <source>
        <dbReference type="RuleBase" id="RU362125"/>
    </source>
</evidence>
<dbReference type="SUPFAM" id="SSF47203">
    <property type="entry name" value="Acyl-CoA dehydrogenase C-terminal domain-like"/>
    <property type="match status" value="1"/>
</dbReference>
<dbReference type="InterPro" id="IPR009075">
    <property type="entry name" value="AcylCo_DH/oxidase_C"/>
</dbReference>
<evidence type="ECO:0000256" key="3">
    <source>
        <dbReference type="ARBA" id="ARBA00009347"/>
    </source>
</evidence>
<evidence type="ECO:0000259" key="25">
    <source>
        <dbReference type="Pfam" id="PF02771"/>
    </source>
</evidence>
<evidence type="ECO:0000256" key="5">
    <source>
        <dbReference type="ARBA" id="ARBA00022630"/>
    </source>
</evidence>
<comment type="pathway">
    <text evidence="10">Amino-acid degradation; L-isoleucine degradation.</text>
</comment>
<comment type="pathway">
    <text evidence="2">Lipid metabolism; mitochondrial fatty acid beta-oxidation.</text>
</comment>
<comment type="similarity">
    <text evidence="3 22">Belongs to the acyl-CoA dehydrogenase family.</text>
</comment>
<name>A0ABQ9K520_9CUCU</name>
<evidence type="ECO:0000256" key="15">
    <source>
        <dbReference type="ARBA" id="ARBA00048235"/>
    </source>
</evidence>
<evidence type="ECO:0000256" key="18">
    <source>
        <dbReference type="ARBA" id="ARBA00049096"/>
    </source>
</evidence>
<evidence type="ECO:0000256" key="7">
    <source>
        <dbReference type="ARBA" id="ARBA00022832"/>
    </source>
</evidence>
<comment type="subunit">
    <text evidence="4">Homotetramer.</text>
</comment>
<evidence type="ECO:0000256" key="10">
    <source>
        <dbReference type="ARBA" id="ARBA00037895"/>
    </source>
</evidence>
<dbReference type="Pfam" id="PF02771">
    <property type="entry name" value="Acyl-CoA_dh_N"/>
    <property type="match status" value="1"/>
</dbReference>
<dbReference type="Gene3D" id="2.40.110.10">
    <property type="entry name" value="Butyryl-CoA Dehydrogenase, subunit A, domain 2"/>
    <property type="match status" value="1"/>
</dbReference>
<dbReference type="PROSITE" id="PS00072">
    <property type="entry name" value="ACYL_COA_DH_1"/>
    <property type="match status" value="1"/>
</dbReference>
<keyword evidence="27" id="KW-1185">Reference proteome</keyword>
<evidence type="ECO:0000313" key="27">
    <source>
        <dbReference type="Proteomes" id="UP001162164"/>
    </source>
</evidence>